<feature type="region of interest" description="Disordered" evidence="1">
    <location>
        <begin position="352"/>
        <end position="390"/>
    </location>
</feature>
<evidence type="ECO:0000313" key="3">
    <source>
        <dbReference type="EMBL" id="KAJ2672689.1"/>
    </source>
</evidence>
<dbReference type="GO" id="GO:0015031">
    <property type="term" value="P:protein transport"/>
    <property type="evidence" value="ECO:0007669"/>
    <property type="project" value="TreeGrafter"/>
</dbReference>
<comment type="caution">
    <text evidence="3">The sequence shown here is derived from an EMBL/GenBank/DDBJ whole genome shotgun (WGS) entry which is preliminary data.</text>
</comment>
<dbReference type="GO" id="GO:0005737">
    <property type="term" value="C:cytoplasm"/>
    <property type="evidence" value="ECO:0007669"/>
    <property type="project" value="TreeGrafter"/>
</dbReference>
<dbReference type="PANTHER" id="PTHR11188:SF17">
    <property type="entry name" value="FI21816P1"/>
    <property type="match status" value="1"/>
</dbReference>
<accession>A0A9W8FZF1</accession>
<gene>
    <name evidence="3" type="ORF">GGI25_005007</name>
</gene>
<evidence type="ECO:0000256" key="1">
    <source>
        <dbReference type="SAM" id="MobiDB-lite"/>
    </source>
</evidence>
<dbReference type="OrthoDB" id="2333384at2759"/>
<evidence type="ECO:0000313" key="4">
    <source>
        <dbReference type="Proteomes" id="UP001151518"/>
    </source>
</evidence>
<dbReference type="InterPro" id="IPR014752">
    <property type="entry name" value="Arrestin-like_C"/>
</dbReference>
<feature type="region of interest" description="Disordered" evidence="1">
    <location>
        <begin position="414"/>
        <end position="462"/>
    </location>
</feature>
<feature type="compositionally biased region" description="Basic and acidic residues" evidence="1">
    <location>
        <begin position="352"/>
        <end position="374"/>
    </location>
</feature>
<dbReference type="PANTHER" id="PTHR11188">
    <property type="entry name" value="ARRESTIN DOMAIN CONTAINING PROTEIN"/>
    <property type="match status" value="1"/>
</dbReference>
<dbReference type="Gene3D" id="2.60.40.640">
    <property type="match status" value="1"/>
</dbReference>
<dbReference type="AlphaFoldDB" id="A0A9W8FZF1"/>
<evidence type="ECO:0000259" key="2">
    <source>
        <dbReference type="Pfam" id="PF00339"/>
    </source>
</evidence>
<organism evidence="3 4">
    <name type="scientific">Coemansia spiralis</name>
    <dbReference type="NCBI Taxonomy" id="417178"/>
    <lineage>
        <taxon>Eukaryota</taxon>
        <taxon>Fungi</taxon>
        <taxon>Fungi incertae sedis</taxon>
        <taxon>Zoopagomycota</taxon>
        <taxon>Kickxellomycotina</taxon>
        <taxon>Kickxellomycetes</taxon>
        <taxon>Kickxellales</taxon>
        <taxon>Kickxellaceae</taxon>
        <taxon>Coemansia</taxon>
    </lineage>
</organism>
<proteinExistence type="predicted"/>
<dbReference type="InterPro" id="IPR011021">
    <property type="entry name" value="Arrestin-like_N"/>
</dbReference>
<dbReference type="InterPro" id="IPR050357">
    <property type="entry name" value="Arrestin_domain-protein"/>
</dbReference>
<reference evidence="3" key="1">
    <citation type="submission" date="2022-07" db="EMBL/GenBank/DDBJ databases">
        <title>Phylogenomic reconstructions and comparative analyses of Kickxellomycotina fungi.</title>
        <authorList>
            <person name="Reynolds N.K."/>
            <person name="Stajich J.E."/>
            <person name="Barry K."/>
            <person name="Grigoriev I.V."/>
            <person name="Crous P."/>
            <person name="Smith M.E."/>
        </authorList>
    </citation>
    <scope>NUCLEOTIDE SEQUENCE</scope>
    <source>
        <strain evidence="3">NRRL 3115</strain>
    </source>
</reference>
<dbReference type="Pfam" id="PF00339">
    <property type="entry name" value="Arrestin_N"/>
    <property type="match status" value="1"/>
</dbReference>
<feature type="domain" description="Arrestin-like N-terminal" evidence="2">
    <location>
        <begin position="76"/>
        <end position="117"/>
    </location>
</feature>
<dbReference type="Proteomes" id="UP001151518">
    <property type="component" value="Unassembled WGS sequence"/>
</dbReference>
<dbReference type="EMBL" id="JANBTW010000078">
    <property type="protein sequence ID" value="KAJ2672689.1"/>
    <property type="molecule type" value="Genomic_DNA"/>
</dbReference>
<feature type="region of interest" description="Disordered" evidence="1">
    <location>
        <begin position="293"/>
        <end position="314"/>
    </location>
</feature>
<protein>
    <recommendedName>
        <fullName evidence="2">Arrestin-like N-terminal domain-containing protein</fullName>
    </recommendedName>
</protein>
<sequence>MPFSSTTAPELSLELTAPRQNTFTGTLVVHIARAQHHMVAFELVGEESVSLRAWSPFPTVVSREVLRHKVTLASGILNEGHHVFPFTVVVPTWAPSTVSNDLCRIRYTLRATADAASVVRELNCHRVRASQRLARRKKIDQSVGCPDGSCHVRFWGTISRDVVKPGSELKIDIAARTSDARFGLRLLVANFAECLMCHVQVRGEERMVNKITNLASQRLDALGDKAVHRSRSRLTDLIRTKEGLVGPAARQISASQVIQVPRELSQFSSNLVSREYRLMLVAEVTRLDDPSDTVHVNTGSARSSVSTLSDAEPDTRPIFSEQSSAIAGWPIEIVDHFSVCFDELLVAPPAGNDKERASEAVEEPEIRVGQHRFTETTQRGHHRRTSSGLRGFLMRGFRSATQSPRLEDCVFEAVSPTSDDEQHPRPLSSSQQMGKHVYPQRQGRSNSAPFKNRTPRRTSPQT</sequence>
<feature type="compositionally biased region" description="Polar residues" evidence="1">
    <location>
        <begin position="294"/>
        <end position="309"/>
    </location>
</feature>
<name>A0A9W8FZF1_9FUNG</name>